<keyword evidence="11 15" id="KW-1133">Transmembrane helix</keyword>
<dbReference type="GO" id="GO:0005886">
    <property type="term" value="C:plasma membrane"/>
    <property type="evidence" value="ECO:0007669"/>
    <property type="project" value="UniProtKB-SubCell"/>
</dbReference>
<evidence type="ECO:0000256" key="15">
    <source>
        <dbReference type="SAM" id="Phobius"/>
    </source>
</evidence>
<sequence>MGRVRLSFKIFLSTFTIILLIFSISCSIALVYVFNQNYQSEKKKAQDENKALISLINNQFQSNTLFSSFNFDGNIKEVAKVINQSSGYLFKIVDENGQLLYASTEVRNIPNQKALYDKNYDEQKIKLVVQTVHYVVVASRIKFREESLYIENYHPVEETFKSKAVLINGYYRLLLVIICLGAILIGLSSMILTRTISSLSKTSRSIISGKFHERVEVKTNDEIGQLAKDFNEMTDKLEQKIDDVKQAKERQEEFMASFAHEVRTPLTSVIGYAQMLQINKMNKAESEKALFYILSEGRRINRLSNKLLELILLEKNKLVLEELSTAVIQEDIENFLKGMFQQKASYQIALEAGKIYADHDLLKILLTNVLSNSLKFLPVETGNITINGKVLEKGYEIEIIDNGCGIPAVELEKIREPFYRVEKSREGKNVGLGLSIVQKITEIHQAKWQIISQEGQGTTVVIRFFEGKKI</sequence>
<accession>A0A430AGQ6</accession>
<dbReference type="CDD" id="cd06225">
    <property type="entry name" value="HAMP"/>
    <property type="match status" value="1"/>
</dbReference>
<dbReference type="SMART" id="SM00388">
    <property type="entry name" value="HisKA"/>
    <property type="match status" value="1"/>
</dbReference>
<dbReference type="InterPro" id="IPR004358">
    <property type="entry name" value="Sig_transdc_His_kin-like_C"/>
</dbReference>
<dbReference type="PANTHER" id="PTHR45528">
    <property type="entry name" value="SENSOR HISTIDINE KINASE CPXA"/>
    <property type="match status" value="1"/>
</dbReference>
<dbReference type="InterPro" id="IPR050398">
    <property type="entry name" value="HssS/ArlS-like"/>
</dbReference>
<comment type="catalytic activity">
    <reaction evidence="1">
        <text>ATP + protein L-histidine = ADP + protein N-phospho-L-histidine.</text>
        <dbReference type="EC" id="2.7.13.3"/>
    </reaction>
</comment>
<evidence type="ECO:0000256" key="12">
    <source>
        <dbReference type="ARBA" id="ARBA00023012"/>
    </source>
</evidence>
<comment type="subcellular location">
    <subcellularLocation>
        <location evidence="2">Cell membrane</location>
        <topology evidence="2">Multi-pass membrane protein</topology>
    </subcellularLocation>
</comment>
<dbReference type="CDD" id="cd00075">
    <property type="entry name" value="HATPase"/>
    <property type="match status" value="1"/>
</dbReference>
<keyword evidence="7 15" id="KW-0812">Transmembrane</keyword>
<feature type="transmembrane region" description="Helical" evidence="15">
    <location>
        <begin position="12"/>
        <end position="34"/>
    </location>
</feature>
<evidence type="ECO:0000256" key="2">
    <source>
        <dbReference type="ARBA" id="ARBA00004651"/>
    </source>
</evidence>
<feature type="domain" description="Histidine kinase" evidence="16">
    <location>
        <begin position="257"/>
        <end position="468"/>
    </location>
</feature>
<dbReference type="SUPFAM" id="SSF47384">
    <property type="entry name" value="Homodimeric domain of signal transducing histidine kinase"/>
    <property type="match status" value="1"/>
</dbReference>
<dbReference type="SMART" id="SM00387">
    <property type="entry name" value="HATPase_c"/>
    <property type="match status" value="1"/>
</dbReference>
<dbReference type="SUPFAM" id="SSF158472">
    <property type="entry name" value="HAMP domain-like"/>
    <property type="match status" value="1"/>
</dbReference>
<dbReference type="SUPFAM" id="SSF55874">
    <property type="entry name" value="ATPase domain of HSP90 chaperone/DNA topoisomerase II/histidine kinase"/>
    <property type="match status" value="1"/>
</dbReference>
<dbReference type="EMBL" id="NGJZ01000002">
    <property type="protein sequence ID" value="RSU07063.1"/>
    <property type="molecule type" value="Genomic_DNA"/>
</dbReference>
<keyword evidence="5" id="KW-0597">Phosphoprotein</keyword>
<dbReference type="EC" id="2.7.13.3" evidence="3"/>
<evidence type="ECO:0000313" key="19">
    <source>
        <dbReference type="Proteomes" id="UP000288669"/>
    </source>
</evidence>
<dbReference type="PRINTS" id="PR00344">
    <property type="entry name" value="BCTRLSENSOR"/>
</dbReference>
<name>A0A430AGQ6_9ENTE</name>
<feature type="domain" description="HAMP" evidence="17">
    <location>
        <begin position="190"/>
        <end position="242"/>
    </location>
</feature>
<evidence type="ECO:0000256" key="13">
    <source>
        <dbReference type="ARBA" id="ARBA00023136"/>
    </source>
</evidence>
<dbReference type="PROSITE" id="PS51257">
    <property type="entry name" value="PROKAR_LIPOPROTEIN"/>
    <property type="match status" value="1"/>
</dbReference>
<dbReference type="Pfam" id="PF00512">
    <property type="entry name" value="HisKA"/>
    <property type="match status" value="1"/>
</dbReference>
<dbReference type="Pfam" id="PF00672">
    <property type="entry name" value="HAMP"/>
    <property type="match status" value="1"/>
</dbReference>
<dbReference type="Gene3D" id="6.10.340.10">
    <property type="match status" value="1"/>
</dbReference>
<comment type="caution">
    <text evidence="18">The sequence shown here is derived from an EMBL/GenBank/DDBJ whole genome shotgun (WGS) entry which is preliminary data.</text>
</comment>
<dbReference type="InterPro" id="IPR036890">
    <property type="entry name" value="HATPase_C_sf"/>
</dbReference>
<organism evidence="18 19">
    <name type="scientific">Vagococcus entomophilus</name>
    <dbReference type="NCBI Taxonomy" id="1160095"/>
    <lineage>
        <taxon>Bacteria</taxon>
        <taxon>Bacillati</taxon>
        <taxon>Bacillota</taxon>
        <taxon>Bacilli</taxon>
        <taxon>Lactobacillales</taxon>
        <taxon>Enterococcaceae</taxon>
        <taxon>Vagococcus</taxon>
    </lineage>
</organism>
<dbReference type="InterPro" id="IPR003660">
    <property type="entry name" value="HAMP_dom"/>
</dbReference>
<evidence type="ECO:0000313" key="18">
    <source>
        <dbReference type="EMBL" id="RSU07063.1"/>
    </source>
</evidence>
<evidence type="ECO:0000256" key="8">
    <source>
        <dbReference type="ARBA" id="ARBA00022741"/>
    </source>
</evidence>
<evidence type="ECO:0000256" key="4">
    <source>
        <dbReference type="ARBA" id="ARBA00022475"/>
    </source>
</evidence>
<evidence type="ECO:0000256" key="10">
    <source>
        <dbReference type="ARBA" id="ARBA00022840"/>
    </source>
</evidence>
<gene>
    <name evidence="18" type="ORF">CBF30_07340</name>
</gene>
<proteinExistence type="predicted"/>
<evidence type="ECO:0000259" key="17">
    <source>
        <dbReference type="PROSITE" id="PS50885"/>
    </source>
</evidence>
<feature type="transmembrane region" description="Helical" evidence="15">
    <location>
        <begin position="170"/>
        <end position="192"/>
    </location>
</feature>
<reference evidence="18 19" key="1">
    <citation type="submission" date="2017-05" db="EMBL/GenBank/DDBJ databases">
        <title>Vagococcus spp. assemblies.</title>
        <authorList>
            <person name="Gulvik C.A."/>
        </authorList>
    </citation>
    <scope>NUCLEOTIDE SEQUENCE [LARGE SCALE GENOMIC DNA]</scope>
    <source>
        <strain evidence="18 19">DSM 24756</strain>
    </source>
</reference>
<keyword evidence="10" id="KW-0067">ATP-binding</keyword>
<dbReference type="GO" id="GO:0000155">
    <property type="term" value="F:phosphorelay sensor kinase activity"/>
    <property type="evidence" value="ECO:0007669"/>
    <property type="project" value="InterPro"/>
</dbReference>
<keyword evidence="19" id="KW-1185">Reference proteome</keyword>
<dbReference type="InterPro" id="IPR003661">
    <property type="entry name" value="HisK_dim/P_dom"/>
</dbReference>
<keyword evidence="4" id="KW-1003">Cell membrane</keyword>
<dbReference type="InterPro" id="IPR036097">
    <property type="entry name" value="HisK_dim/P_sf"/>
</dbReference>
<dbReference type="AlphaFoldDB" id="A0A430AGQ6"/>
<evidence type="ECO:0000256" key="11">
    <source>
        <dbReference type="ARBA" id="ARBA00022989"/>
    </source>
</evidence>
<evidence type="ECO:0000256" key="7">
    <source>
        <dbReference type="ARBA" id="ARBA00022692"/>
    </source>
</evidence>
<dbReference type="PANTHER" id="PTHR45528:SF1">
    <property type="entry name" value="SENSOR HISTIDINE KINASE CPXA"/>
    <property type="match status" value="1"/>
</dbReference>
<dbReference type="PROSITE" id="PS50109">
    <property type="entry name" value="HIS_KIN"/>
    <property type="match status" value="1"/>
</dbReference>
<protein>
    <recommendedName>
        <fullName evidence="3">histidine kinase</fullName>
        <ecNumber evidence="3">2.7.13.3</ecNumber>
    </recommendedName>
</protein>
<feature type="coiled-coil region" evidence="14">
    <location>
        <begin position="227"/>
        <end position="254"/>
    </location>
</feature>
<dbReference type="InterPro" id="IPR005467">
    <property type="entry name" value="His_kinase_dom"/>
</dbReference>
<dbReference type="InterPro" id="IPR003594">
    <property type="entry name" value="HATPase_dom"/>
</dbReference>
<evidence type="ECO:0000256" key="5">
    <source>
        <dbReference type="ARBA" id="ARBA00022553"/>
    </source>
</evidence>
<dbReference type="PROSITE" id="PS50885">
    <property type="entry name" value="HAMP"/>
    <property type="match status" value="1"/>
</dbReference>
<evidence type="ECO:0000256" key="1">
    <source>
        <dbReference type="ARBA" id="ARBA00000085"/>
    </source>
</evidence>
<evidence type="ECO:0000256" key="9">
    <source>
        <dbReference type="ARBA" id="ARBA00022777"/>
    </source>
</evidence>
<evidence type="ECO:0000256" key="14">
    <source>
        <dbReference type="SAM" id="Coils"/>
    </source>
</evidence>
<evidence type="ECO:0000256" key="6">
    <source>
        <dbReference type="ARBA" id="ARBA00022679"/>
    </source>
</evidence>
<keyword evidence="14" id="KW-0175">Coiled coil</keyword>
<keyword evidence="12" id="KW-0902">Two-component regulatory system</keyword>
<dbReference type="Gene3D" id="3.30.565.10">
    <property type="entry name" value="Histidine kinase-like ATPase, C-terminal domain"/>
    <property type="match status" value="1"/>
</dbReference>
<dbReference type="Proteomes" id="UP000288669">
    <property type="component" value="Unassembled WGS sequence"/>
</dbReference>
<dbReference type="GO" id="GO:0005524">
    <property type="term" value="F:ATP binding"/>
    <property type="evidence" value="ECO:0007669"/>
    <property type="project" value="UniProtKB-KW"/>
</dbReference>
<keyword evidence="13 15" id="KW-0472">Membrane</keyword>
<keyword evidence="6" id="KW-0808">Transferase</keyword>
<evidence type="ECO:0000256" key="3">
    <source>
        <dbReference type="ARBA" id="ARBA00012438"/>
    </source>
</evidence>
<keyword evidence="8" id="KW-0547">Nucleotide-binding</keyword>
<keyword evidence="9" id="KW-0418">Kinase</keyword>
<dbReference type="CDD" id="cd00082">
    <property type="entry name" value="HisKA"/>
    <property type="match status" value="1"/>
</dbReference>
<dbReference type="Gene3D" id="1.10.287.130">
    <property type="match status" value="1"/>
</dbReference>
<evidence type="ECO:0000259" key="16">
    <source>
        <dbReference type="PROSITE" id="PS50109"/>
    </source>
</evidence>
<dbReference type="Pfam" id="PF02518">
    <property type="entry name" value="HATPase_c"/>
    <property type="match status" value="1"/>
</dbReference>
<dbReference type="SMART" id="SM00304">
    <property type="entry name" value="HAMP"/>
    <property type="match status" value="1"/>
</dbReference>